<dbReference type="FunFam" id="1.10.10.10:FF:000001">
    <property type="entry name" value="LysR family transcriptional regulator"/>
    <property type="match status" value="1"/>
</dbReference>
<dbReference type="PRINTS" id="PR00039">
    <property type="entry name" value="HTHLYSR"/>
</dbReference>
<evidence type="ECO:0000256" key="2">
    <source>
        <dbReference type="ARBA" id="ARBA00023015"/>
    </source>
</evidence>
<evidence type="ECO:0000313" key="9">
    <source>
        <dbReference type="Proteomes" id="UP000614982"/>
    </source>
</evidence>
<dbReference type="Proteomes" id="UP000278332">
    <property type="component" value="Unassembled WGS sequence"/>
</dbReference>
<comment type="similarity">
    <text evidence="1">Belongs to the LysR transcriptional regulatory family.</text>
</comment>
<comment type="caution">
    <text evidence="7">The sequence shown here is derived from an EMBL/GenBank/DDBJ whole genome shotgun (WGS) entry which is preliminary data.</text>
</comment>
<keyword evidence="2" id="KW-0805">Transcription regulation</keyword>
<dbReference type="AlphaFoldDB" id="A0A3M4VHK4"/>
<dbReference type="Gene3D" id="3.40.190.290">
    <property type="match status" value="1"/>
</dbReference>
<evidence type="ECO:0000313" key="6">
    <source>
        <dbReference type="EMBL" id="GFM94975.1"/>
    </source>
</evidence>
<organism evidence="7 8">
    <name type="scientific">Pseudomonas cichorii</name>
    <dbReference type="NCBI Taxonomy" id="36746"/>
    <lineage>
        <taxon>Bacteria</taxon>
        <taxon>Pseudomonadati</taxon>
        <taxon>Pseudomonadota</taxon>
        <taxon>Gammaproteobacteria</taxon>
        <taxon>Pseudomonadales</taxon>
        <taxon>Pseudomonadaceae</taxon>
        <taxon>Pseudomonas</taxon>
    </lineage>
</organism>
<dbReference type="GO" id="GO:0006351">
    <property type="term" value="P:DNA-templated transcription"/>
    <property type="evidence" value="ECO:0007669"/>
    <property type="project" value="TreeGrafter"/>
</dbReference>
<dbReference type="Pfam" id="PF03466">
    <property type="entry name" value="LysR_substrate"/>
    <property type="match status" value="1"/>
</dbReference>
<dbReference type="InterPro" id="IPR036390">
    <property type="entry name" value="WH_DNA-bd_sf"/>
</dbReference>
<reference evidence="6 9" key="2">
    <citation type="submission" date="2020-05" db="EMBL/GenBank/DDBJ databases">
        <title>Genetic diversity of Pseudomonas cichorii.</title>
        <authorList>
            <person name="Tani S."/>
            <person name="Yagi H."/>
            <person name="Hashimoto S."/>
            <person name="Iiyama K."/>
            <person name="Furuya N."/>
        </authorList>
    </citation>
    <scope>NUCLEOTIDE SEQUENCE [LARGE SCALE GENOMIC DNA]</scope>
    <source>
        <strain evidence="6 9">LMG 2162</strain>
    </source>
</reference>
<dbReference type="InterPro" id="IPR058163">
    <property type="entry name" value="LysR-type_TF_proteobact-type"/>
</dbReference>
<dbReference type="InterPro" id="IPR000847">
    <property type="entry name" value="LysR_HTH_N"/>
</dbReference>
<evidence type="ECO:0000256" key="3">
    <source>
        <dbReference type="ARBA" id="ARBA00023125"/>
    </source>
</evidence>
<dbReference type="InterPro" id="IPR036388">
    <property type="entry name" value="WH-like_DNA-bd_sf"/>
</dbReference>
<proteinExistence type="inferred from homology"/>
<dbReference type="GO" id="GO:0003700">
    <property type="term" value="F:DNA-binding transcription factor activity"/>
    <property type="evidence" value="ECO:0007669"/>
    <property type="project" value="InterPro"/>
</dbReference>
<dbReference type="Pfam" id="PF00126">
    <property type="entry name" value="HTH_1"/>
    <property type="match status" value="1"/>
</dbReference>
<protein>
    <submittedName>
        <fullName evidence="7">LysR family transcriptional regulator</fullName>
    </submittedName>
</protein>
<dbReference type="CDD" id="cd08474">
    <property type="entry name" value="PBP2_CrgA_like_5"/>
    <property type="match status" value="1"/>
</dbReference>
<evidence type="ECO:0000256" key="4">
    <source>
        <dbReference type="ARBA" id="ARBA00023163"/>
    </source>
</evidence>
<dbReference type="SUPFAM" id="SSF53850">
    <property type="entry name" value="Periplasmic binding protein-like II"/>
    <property type="match status" value="1"/>
</dbReference>
<dbReference type="PANTHER" id="PTHR30537">
    <property type="entry name" value="HTH-TYPE TRANSCRIPTIONAL REGULATOR"/>
    <property type="match status" value="1"/>
</dbReference>
<dbReference type="InterPro" id="IPR005119">
    <property type="entry name" value="LysR_subst-bd"/>
</dbReference>
<dbReference type="FunFam" id="3.40.190.290:FF:000012">
    <property type="entry name" value="Transcriptional regulator, LysR family"/>
    <property type="match status" value="1"/>
</dbReference>
<sequence length="314" mass="34948">MIRDFALRDYFSGLLAFIAVARERSFTRGAAQLGLSQSAVSHAVRGLETSLGVRLLARNTRTVIPTEAGERLLRSVAPQFEEIDAELAALQELQDTPTGTIRITASDHAIRSVLSAKLKKFLPRYPAIKVELCSENQIVDIAAQRYDAGVRLGEFLDQDMIAVRISPDIRFAVVGTKAYFERYPIPKTPDDLISQNCINLRLATHGGLWPWELERDGNILNVRVEGQLVYNSMYEVLDAAIAGLGLAYIAEDMASPYIRSGHFIQCLEEWCPLWSGFHLYYPSRRQPSGAMSLLIAALRYEEPAGANSFAKGRE</sequence>
<dbReference type="Proteomes" id="UP000614982">
    <property type="component" value="Unassembled WGS sequence"/>
</dbReference>
<evidence type="ECO:0000259" key="5">
    <source>
        <dbReference type="PROSITE" id="PS50931"/>
    </source>
</evidence>
<dbReference type="EMBL" id="BLWA01000025">
    <property type="protein sequence ID" value="GFM94975.1"/>
    <property type="molecule type" value="Genomic_DNA"/>
</dbReference>
<dbReference type="EMBL" id="RBRY01000162">
    <property type="protein sequence ID" value="RMR51305.1"/>
    <property type="molecule type" value="Genomic_DNA"/>
</dbReference>
<dbReference type="Gene3D" id="1.10.10.10">
    <property type="entry name" value="Winged helix-like DNA-binding domain superfamily/Winged helix DNA-binding domain"/>
    <property type="match status" value="1"/>
</dbReference>
<keyword evidence="9" id="KW-1185">Reference proteome</keyword>
<reference evidence="7 8" key="1">
    <citation type="submission" date="2018-08" db="EMBL/GenBank/DDBJ databases">
        <title>Recombination of ecologically and evolutionarily significant loci maintains genetic cohesion in the Pseudomonas syringae species complex.</title>
        <authorList>
            <person name="Dillon M."/>
            <person name="Thakur S."/>
            <person name="Almeida R.N.D."/>
            <person name="Weir B.S."/>
            <person name="Guttman D.S."/>
        </authorList>
    </citation>
    <scope>NUCLEOTIDE SEQUENCE [LARGE SCALE GENOMIC DNA]</scope>
    <source>
        <strain evidence="7 8">ICMP 6917</strain>
    </source>
</reference>
<dbReference type="PANTHER" id="PTHR30537:SF1">
    <property type="entry name" value="HTH-TYPE TRANSCRIPTIONAL REGULATOR PGRR"/>
    <property type="match status" value="1"/>
</dbReference>
<evidence type="ECO:0000256" key="1">
    <source>
        <dbReference type="ARBA" id="ARBA00009437"/>
    </source>
</evidence>
<dbReference type="GeneID" id="93658050"/>
<dbReference type="SUPFAM" id="SSF46785">
    <property type="entry name" value="Winged helix' DNA-binding domain"/>
    <property type="match status" value="1"/>
</dbReference>
<feature type="domain" description="HTH lysR-type" evidence="5">
    <location>
        <begin position="9"/>
        <end position="66"/>
    </location>
</feature>
<dbReference type="GO" id="GO:0043565">
    <property type="term" value="F:sequence-specific DNA binding"/>
    <property type="evidence" value="ECO:0007669"/>
    <property type="project" value="TreeGrafter"/>
</dbReference>
<evidence type="ECO:0000313" key="7">
    <source>
        <dbReference type="EMBL" id="RMR51305.1"/>
    </source>
</evidence>
<accession>A0A3M4VHK4</accession>
<gene>
    <name evidence="7" type="ORF">ALP84_04217</name>
    <name evidence="6" type="ORF">PSCICP_49470</name>
</gene>
<dbReference type="RefSeq" id="WP_074569026.1">
    <property type="nucleotide sequence ID" value="NZ_BLVX01000002.1"/>
</dbReference>
<evidence type="ECO:0000313" key="8">
    <source>
        <dbReference type="Proteomes" id="UP000278332"/>
    </source>
</evidence>
<keyword evidence="4" id="KW-0804">Transcription</keyword>
<keyword evidence="3" id="KW-0238">DNA-binding</keyword>
<name>A0A3M4VHK4_PSECI</name>
<dbReference type="PROSITE" id="PS50931">
    <property type="entry name" value="HTH_LYSR"/>
    <property type="match status" value="1"/>
</dbReference>